<dbReference type="Proteomes" id="UP000712600">
    <property type="component" value="Unassembled WGS sequence"/>
</dbReference>
<dbReference type="Gene3D" id="3.80.10.10">
    <property type="entry name" value="Ribonuclease Inhibitor"/>
    <property type="match status" value="1"/>
</dbReference>
<sequence>MTSSMSVVSGPSFELSESDGVGNIPAEIGSISSLRGLHLGNNMFGGNIREIHSSEADWFNTSFVWKVDVSFVGLCLRITLLGEMIGNISSLLWLNVANNQLSGGLYPELTKMGSNPTPTFEVNRRNKDYIIAGSGECLVMKRWIPAEFPPFIFGLETLTKRSCRSL</sequence>
<evidence type="ECO:0000313" key="2">
    <source>
        <dbReference type="Proteomes" id="UP000712600"/>
    </source>
</evidence>
<dbReference type="InterPro" id="IPR032675">
    <property type="entry name" value="LRR_dom_sf"/>
</dbReference>
<accession>A0A8S9QLN7</accession>
<dbReference type="EMBL" id="QGKX02001290">
    <property type="protein sequence ID" value="KAF3539578.1"/>
    <property type="molecule type" value="Genomic_DNA"/>
</dbReference>
<evidence type="ECO:0000313" key="1">
    <source>
        <dbReference type="EMBL" id="KAF3539578.1"/>
    </source>
</evidence>
<comment type="caution">
    <text evidence="1">The sequence shown here is derived from an EMBL/GenBank/DDBJ whole genome shotgun (WGS) entry which is preliminary data.</text>
</comment>
<dbReference type="AlphaFoldDB" id="A0A8S9QLN7"/>
<gene>
    <name evidence="1" type="ORF">F2Q69_00020714</name>
</gene>
<dbReference type="SUPFAM" id="SSF52058">
    <property type="entry name" value="L domain-like"/>
    <property type="match status" value="1"/>
</dbReference>
<reference evidence="1" key="1">
    <citation type="submission" date="2019-12" db="EMBL/GenBank/DDBJ databases">
        <title>Genome sequencing and annotation of Brassica cretica.</title>
        <authorList>
            <person name="Studholme D.J."/>
            <person name="Sarris P."/>
        </authorList>
    </citation>
    <scope>NUCLEOTIDE SEQUENCE</scope>
    <source>
        <strain evidence="1">PFS-109/04</strain>
        <tissue evidence="1">Leaf</tissue>
    </source>
</reference>
<proteinExistence type="predicted"/>
<name>A0A8S9QLN7_BRACR</name>
<organism evidence="1 2">
    <name type="scientific">Brassica cretica</name>
    <name type="common">Mustard</name>
    <dbReference type="NCBI Taxonomy" id="69181"/>
    <lineage>
        <taxon>Eukaryota</taxon>
        <taxon>Viridiplantae</taxon>
        <taxon>Streptophyta</taxon>
        <taxon>Embryophyta</taxon>
        <taxon>Tracheophyta</taxon>
        <taxon>Spermatophyta</taxon>
        <taxon>Magnoliopsida</taxon>
        <taxon>eudicotyledons</taxon>
        <taxon>Gunneridae</taxon>
        <taxon>Pentapetalae</taxon>
        <taxon>rosids</taxon>
        <taxon>malvids</taxon>
        <taxon>Brassicales</taxon>
        <taxon>Brassicaceae</taxon>
        <taxon>Brassiceae</taxon>
        <taxon>Brassica</taxon>
    </lineage>
</organism>
<protein>
    <submittedName>
        <fullName evidence="1">Uncharacterized protein</fullName>
    </submittedName>
</protein>